<dbReference type="AlphaFoldDB" id="A0A9D7SQ66"/>
<sequence length="86" mass="9730">MIQSHLYTNKKETGLFAESGESVKPFCLLNQGTWLGELNRKEGWIHVIGIMGDGWVRVEDVETRSPFNLHVQWTPGKPIEYVSTAA</sequence>
<dbReference type="Proteomes" id="UP000808337">
    <property type="component" value="Unassembled WGS sequence"/>
</dbReference>
<evidence type="ECO:0008006" key="3">
    <source>
        <dbReference type="Google" id="ProtNLM"/>
    </source>
</evidence>
<evidence type="ECO:0000313" key="2">
    <source>
        <dbReference type="Proteomes" id="UP000808337"/>
    </source>
</evidence>
<organism evidence="1 2">
    <name type="scientific">Candidatus Opimibacter skivensis</name>
    <dbReference type="NCBI Taxonomy" id="2982028"/>
    <lineage>
        <taxon>Bacteria</taxon>
        <taxon>Pseudomonadati</taxon>
        <taxon>Bacteroidota</taxon>
        <taxon>Saprospiria</taxon>
        <taxon>Saprospirales</taxon>
        <taxon>Saprospiraceae</taxon>
        <taxon>Candidatus Opimibacter</taxon>
    </lineage>
</organism>
<gene>
    <name evidence="1" type="ORF">IPP15_02090</name>
</gene>
<protein>
    <recommendedName>
        <fullName evidence="3">SH3 domain-containing protein</fullName>
    </recommendedName>
</protein>
<reference evidence="1 2" key="1">
    <citation type="submission" date="2020-10" db="EMBL/GenBank/DDBJ databases">
        <title>Connecting structure to function with the recovery of over 1000 high-quality activated sludge metagenome-assembled genomes encoding full-length rRNA genes using long-read sequencing.</title>
        <authorList>
            <person name="Singleton C.M."/>
            <person name="Petriglieri F."/>
            <person name="Kristensen J.M."/>
            <person name="Kirkegaard R.H."/>
            <person name="Michaelsen T.Y."/>
            <person name="Andersen M.H."/>
            <person name="Karst S.M."/>
            <person name="Dueholm M.S."/>
            <person name="Nielsen P.H."/>
            <person name="Albertsen M."/>
        </authorList>
    </citation>
    <scope>NUCLEOTIDE SEQUENCE [LARGE SCALE GENOMIC DNA]</scope>
    <source>
        <strain evidence="1">Ribe_18-Q3-R11-54_MAXAC.273</strain>
    </source>
</reference>
<comment type="caution">
    <text evidence="1">The sequence shown here is derived from an EMBL/GenBank/DDBJ whole genome shotgun (WGS) entry which is preliminary data.</text>
</comment>
<proteinExistence type="predicted"/>
<evidence type="ECO:0000313" key="1">
    <source>
        <dbReference type="EMBL" id="MBK9981210.1"/>
    </source>
</evidence>
<name>A0A9D7SQ66_9BACT</name>
<accession>A0A9D7SQ66</accession>
<dbReference type="EMBL" id="JADKGY010000001">
    <property type="protein sequence ID" value="MBK9981210.1"/>
    <property type="molecule type" value="Genomic_DNA"/>
</dbReference>